<keyword evidence="6 8" id="KW-0411">Iron-sulfur</keyword>
<feature type="binding site" evidence="8">
    <location>
        <position position="315"/>
    </location>
    <ligand>
        <name>[4Fe-4S] cluster</name>
        <dbReference type="ChEBI" id="CHEBI:49883"/>
        <label>1</label>
    </ligand>
</feature>
<keyword evidence="12" id="KW-1185">Reference proteome</keyword>
<dbReference type="CDD" id="cd01335">
    <property type="entry name" value="Radical_SAM"/>
    <property type="match status" value="1"/>
</dbReference>
<feature type="binding site" evidence="8">
    <location>
        <position position="106"/>
    </location>
    <ligand>
        <name>[4Fe-4S] cluster</name>
        <dbReference type="ChEBI" id="CHEBI:49883"/>
        <label>2</label>
        <note>4Fe-4S-S-AdoMet</note>
    </ligand>
</feature>
<keyword evidence="2 8" id="KW-0808">Transferase</keyword>
<comment type="pathway">
    <text evidence="8">Protein modification; protein lipoylation via endogenous pathway; protein N(6)-(lipoyl)lysine from octanoyl-[acyl-carrier-protein]: step 2/2.</text>
</comment>
<dbReference type="KEGG" id="pbap:Pla133_47130"/>
<dbReference type="HAMAP" id="MF_00206">
    <property type="entry name" value="Lipoyl_synth"/>
    <property type="match status" value="1"/>
</dbReference>
<dbReference type="Pfam" id="PF16881">
    <property type="entry name" value="LIAS_N"/>
    <property type="match status" value="1"/>
</dbReference>
<dbReference type="PANTHER" id="PTHR10949">
    <property type="entry name" value="LIPOYL SYNTHASE"/>
    <property type="match status" value="1"/>
</dbReference>
<dbReference type="SMART" id="SM00729">
    <property type="entry name" value="Elp3"/>
    <property type="match status" value="1"/>
</dbReference>
<reference evidence="11 12" key="1">
    <citation type="submission" date="2019-02" db="EMBL/GenBank/DDBJ databases">
        <title>Deep-cultivation of Planctomycetes and their phenomic and genomic characterization uncovers novel biology.</title>
        <authorList>
            <person name="Wiegand S."/>
            <person name="Jogler M."/>
            <person name="Boedeker C."/>
            <person name="Pinto D."/>
            <person name="Vollmers J."/>
            <person name="Rivas-Marin E."/>
            <person name="Kohn T."/>
            <person name="Peeters S.H."/>
            <person name="Heuer A."/>
            <person name="Rast P."/>
            <person name="Oberbeckmann S."/>
            <person name="Bunk B."/>
            <person name="Jeske O."/>
            <person name="Meyerdierks A."/>
            <person name="Storesund J.E."/>
            <person name="Kallscheuer N."/>
            <person name="Luecker S."/>
            <person name="Lage O.M."/>
            <person name="Pohl T."/>
            <person name="Merkel B.J."/>
            <person name="Hornburger P."/>
            <person name="Mueller R.-W."/>
            <person name="Bruemmer F."/>
            <person name="Labrenz M."/>
            <person name="Spormann A.M."/>
            <person name="Op den Camp H."/>
            <person name="Overmann J."/>
            <person name="Amann R."/>
            <person name="Jetten M.S.M."/>
            <person name="Mascher T."/>
            <person name="Medema M.H."/>
            <person name="Devos D.P."/>
            <person name="Kaster A.-K."/>
            <person name="Ovreas L."/>
            <person name="Rohde M."/>
            <person name="Galperin M.Y."/>
            <person name="Jogler C."/>
        </authorList>
    </citation>
    <scope>NUCLEOTIDE SEQUENCE [LARGE SCALE GENOMIC DNA]</scope>
    <source>
        <strain evidence="11 12">Pla133</strain>
    </source>
</reference>
<organism evidence="11 12">
    <name type="scientific">Engelhardtia mirabilis</name>
    <dbReference type="NCBI Taxonomy" id="2528011"/>
    <lineage>
        <taxon>Bacteria</taxon>
        <taxon>Pseudomonadati</taxon>
        <taxon>Planctomycetota</taxon>
        <taxon>Planctomycetia</taxon>
        <taxon>Planctomycetia incertae sedis</taxon>
        <taxon>Engelhardtia</taxon>
    </lineage>
</organism>
<evidence type="ECO:0000256" key="2">
    <source>
        <dbReference type="ARBA" id="ARBA00022679"/>
    </source>
</evidence>
<dbReference type="UniPathway" id="UPA00538">
    <property type="reaction ID" value="UER00593"/>
</dbReference>
<evidence type="ECO:0000256" key="3">
    <source>
        <dbReference type="ARBA" id="ARBA00022691"/>
    </source>
</evidence>
<keyword evidence="4 8" id="KW-0479">Metal-binding</keyword>
<dbReference type="PANTHER" id="PTHR10949:SF0">
    <property type="entry name" value="LIPOYL SYNTHASE, MITOCHONDRIAL"/>
    <property type="match status" value="1"/>
</dbReference>
<evidence type="ECO:0000256" key="4">
    <source>
        <dbReference type="ARBA" id="ARBA00022723"/>
    </source>
</evidence>
<keyword evidence="3 8" id="KW-0949">S-adenosyl-L-methionine</keyword>
<feature type="binding site" evidence="8">
    <location>
        <position position="79"/>
    </location>
    <ligand>
        <name>[4Fe-4S] cluster</name>
        <dbReference type="ChEBI" id="CHEBI:49883"/>
        <label>1</label>
    </ligand>
</feature>
<accession>A0A518BRK8</accession>
<feature type="binding site" evidence="8">
    <location>
        <position position="109"/>
    </location>
    <ligand>
        <name>[4Fe-4S] cluster</name>
        <dbReference type="ChEBI" id="CHEBI:49883"/>
        <label>2</label>
        <note>4Fe-4S-S-AdoMet</note>
    </ligand>
</feature>
<dbReference type="NCBIfam" id="TIGR00510">
    <property type="entry name" value="lipA"/>
    <property type="match status" value="1"/>
</dbReference>
<dbReference type="SUPFAM" id="SSF102114">
    <property type="entry name" value="Radical SAM enzymes"/>
    <property type="match status" value="1"/>
</dbReference>
<evidence type="ECO:0000256" key="1">
    <source>
        <dbReference type="ARBA" id="ARBA00022485"/>
    </source>
</evidence>
<dbReference type="PIRSF" id="PIRSF005963">
    <property type="entry name" value="Lipoyl_synth"/>
    <property type="match status" value="1"/>
</dbReference>
<evidence type="ECO:0000256" key="7">
    <source>
        <dbReference type="ARBA" id="ARBA00047326"/>
    </source>
</evidence>
<dbReference type="EMBL" id="CP036287">
    <property type="protein sequence ID" value="QDU69593.1"/>
    <property type="molecule type" value="Genomic_DNA"/>
</dbReference>
<sequence>MESPEDQAHPASGAPASDASAPRSEHHGATAGSTAPTRPRFERKPPWLKVPLPGGEGYTRLKEMTRRLGLHTVCEEARCPNVGECWKGQRATMTIMVLGDECTRRCRFCAVKTVQQAAPPDPAEPAHVAEAVAELGLSYLVITSVDRDDLPDGGAGHYAACVSALRERSPNTIVETLVPDYIGAPLSTLMAARPHVLAHNVEVVPRLQRKIRDPRCSFERSLQTLTQAKAESGTVFTKSSIMVGLGETTDELREAMGLLRGAGVDFLTIGQYLRPTPNHAPVREYVEPAVFDGLRALGDELGFLYTAAGPLVRSSYKAAEFFAERMVRARMEDRAAALPETYDPARELDRIPGA</sequence>
<dbReference type="NCBIfam" id="NF009544">
    <property type="entry name" value="PRK12928.1"/>
    <property type="match status" value="1"/>
</dbReference>
<dbReference type="EC" id="2.8.1.8" evidence="8"/>
<comment type="similarity">
    <text evidence="8">Belongs to the radical SAM superfamily. Lipoyl synthase family.</text>
</comment>
<proteinExistence type="inferred from homology"/>
<evidence type="ECO:0000256" key="9">
    <source>
        <dbReference type="SAM" id="MobiDB-lite"/>
    </source>
</evidence>
<feature type="domain" description="Radical SAM core" evidence="10">
    <location>
        <begin position="85"/>
        <end position="304"/>
    </location>
</feature>
<dbReference type="GO" id="GO:0051539">
    <property type="term" value="F:4 iron, 4 sulfur cluster binding"/>
    <property type="evidence" value="ECO:0007669"/>
    <property type="project" value="UniProtKB-UniRule"/>
</dbReference>
<dbReference type="InterPro" id="IPR058240">
    <property type="entry name" value="rSAM_sf"/>
</dbReference>
<dbReference type="RefSeq" id="WP_145069627.1">
    <property type="nucleotide sequence ID" value="NZ_CP036287.1"/>
</dbReference>
<gene>
    <name evidence="8 11" type="primary">lipA</name>
    <name evidence="11" type="ORF">Pla133_47130</name>
</gene>
<keyword evidence="1 8" id="KW-0004">4Fe-4S</keyword>
<dbReference type="InterPro" id="IPR031691">
    <property type="entry name" value="LIAS_N"/>
</dbReference>
<keyword evidence="5 8" id="KW-0408">Iron</keyword>
<dbReference type="Gene3D" id="3.20.20.70">
    <property type="entry name" value="Aldolase class I"/>
    <property type="match status" value="1"/>
</dbReference>
<protein>
    <recommendedName>
        <fullName evidence="8">Lipoyl synthase</fullName>
        <ecNumber evidence="8">2.8.1.8</ecNumber>
    </recommendedName>
    <alternativeName>
        <fullName evidence="8">Lip-syn</fullName>
        <shortName evidence="8">LS</shortName>
    </alternativeName>
    <alternativeName>
        <fullName evidence="8">Lipoate synthase</fullName>
    </alternativeName>
    <alternativeName>
        <fullName evidence="8">Lipoic acid synthase</fullName>
    </alternativeName>
    <alternativeName>
        <fullName evidence="8">Sulfur insertion protein LipA</fullName>
    </alternativeName>
</protein>
<dbReference type="InterPro" id="IPR003698">
    <property type="entry name" value="Lipoyl_synth"/>
</dbReference>
<feature type="binding site" evidence="8">
    <location>
        <position position="74"/>
    </location>
    <ligand>
        <name>[4Fe-4S] cluster</name>
        <dbReference type="ChEBI" id="CHEBI:49883"/>
        <label>1</label>
    </ligand>
</feature>
<dbReference type="NCBIfam" id="NF004019">
    <property type="entry name" value="PRK05481.1"/>
    <property type="match status" value="1"/>
</dbReference>
<evidence type="ECO:0000259" key="10">
    <source>
        <dbReference type="PROSITE" id="PS51918"/>
    </source>
</evidence>
<dbReference type="SFLD" id="SFLDF00271">
    <property type="entry name" value="lipoyl_synthase"/>
    <property type="match status" value="1"/>
</dbReference>
<dbReference type="GO" id="GO:0005737">
    <property type="term" value="C:cytoplasm"/>
    <property type="evidence" value="ECO:0007669"/>
    <property type="project" value="UniProtKB-SubCell"/>
</dbReference>
<dbReference type="InterPro" id="IPR007197">
    <property type="entry name" value="rSAM"/>
</dbReference>
<dbReference type="GO" id="GO:0009249">
    <property type="term" value="P:protein lipoylation"/>
    <property type="evidence" value="ECO:0007669"/>
    <property type="project" value="UniProtKB-UniRule"/>
</dbReference>
<feature type="region of interest" description="Disordered" evidence="9">
    <location>
        <begin position="1"/>
        <end position="49"/>
    </location>
</feature>
<dbReference type="Proteomes" id="UP000316921">
    <property type="component" value="Chromosome"/>
</dbReference>
<feature type="compositionally biased region" description="Low complexity" evidence="9">
    <location>
        <begin position="9"/>
        <end position="22"/>
    </location>
</feature>
<dbReference type="Pfam" id="PF04055">
    <property type="entry name" value="Radical_SAM"/>
    <property type="match status" value="1"/>
</dbReference>
<evidence type="ECO:0000313" key="11">
    <source>
        <dbReference type="EMBL" id="QDU69593.1"/>
    </source>
</evidence>
<dbReference type="InterPro" id="IPR013785">
    <property type="entry name" value="Aldolase_TIM"/>
</dbReference>
<evidence type="ECO:0000256" key="8">
    <source>
        <dbReference type="HAMAP-Rule" id="MF_00206"/>
    </source>
</evidence>
<evidence type="ECO:0000256" key="6">
    <source>
        <dbReference type="ARBA" id="ARBA00023014"/>
    </source>
</evidence>
<evidence type="ECO:0000313" key="12">
    <source>
        <dbReference type="Proteomes" id="UP000316921"/>
    </source>
</evidence>
<feature type="binding site" evidence="8">
    <location>
        <position position="85"/>
    </location>
    <ligand>
        <name>[4Fe-4S] cluster</name>
        <dbReference type="ChEBI" id="CHEBI:49883"/>
        <label>1</label>
    </ligand>
</feature>
<comment type="function">
    <text evidence="8">Catalyzes the radical-mediated insertion of two sulfur atoms into the C-6 and C-8 positions of the octanoyl moiety bound to the lipoyl domains of lipoate-dependent enzymes, thereby converting the octanoylated domains into lipoylated derivatives.</text>
</comment>
<dbReference type="InterPro" id="IPR006638">
    <property type="entry name" value="Elp3/MiaA/NifB-like_rSAM"/>
</dbReference>
<name>A0A518BRK8_9BACT</name>
<dbReference type="AlphaFoldDB" id="A0A518BRK8"/>
<feature type="binding site" evidence="8">
    <location>
        <position position="102"/>
    </location>
    <ligand>
        <name>[4Fe-4S] cluster</name>
        <dbReference type="ChEBI" id="CHEBI:49883"/>
        <label>2</label>
        <note>4Fe-4S-S-AdoMet</note>
    </ligand>
</feature>
<dbReference type="SFLD" id="SFLDG01058">
    <property type="entry name" value="lipoyl_synthase_like"/>
    <property type="match status" value="1"/>
</dbReference>
<comment type="cofactor">
    <cofactor evidence="8">
        <name>[4Fe-4S] cluster</name>
        <dbReference type="ChEBI" id="CHEBI:49883"/>
    </cofactor>
    <text evidence="8">Binds 2 [4Fe-4S] clusters per subunit. One cluster is coordinated with 3 cysteines and an exchangeable S-adenosyl-L-methionine.</text>
</comment>
<comment type="subcellular location">
    <subcellularLocation>
        <location evidence="8">Cytoplasm</location>
    </subcellularLocation>
</comment>
<dbReference type="GO" id="GO:0016992">
    <property type="term" value="F:lipoate synthase activity"/>
    <property type="evidence" value="ECO:0007669"/>
    <property type="project" value="UniProtKB-UniRule"/>
</dbReference>
<dbReference type="GO" id="GO:0046872">
    <property type="term" value="F:metal ion binding"/>
    <property type="evidence" value="ECO:0007669"/>
    <property type="project" value="UniProtKB-KW"/>
</dbReference>
<evidence type="ECO:0000256" key="5">
    <source>
        <dbReference type="ARBA" id="ARBA00023004"/>
    </source>
</evidence>
<dbReference type="PROSITE" id="PS51918">
    <property type="entry name" value="RADICAL_SAM"/>
    <property type="match status" value="1"/>
</dbReference>
<keyword evidence="8" id="KW-0963">Cytoplasm</keyword>
<dbReference type="SFLD" id="SFLDS00029">
    <property type="entry name" value="Radical_SAM"/>
    <property type="match status" value="1"/>
</dbReference>
<comment type="catalytic activity">
    <reaction evidence="7 8">
        <text>[[Fe-S] cluster scaffold protein carrying a second [4Fe-4S](2+) cluster] + N(6)-octanoyl-L-lysyl-[protein] + 2 oxidized [2Fe-2S]-[ferredoxin] + 2 S-adenosyl-L-methionine + 4 H(+) = [[Fe-S] cluster scaffold protein] + N(6)-[(R)-dihydrolipoyl]-L-lysyl-[protein] + 4 Fe(3+) + 2 hydrogen sulfide + 2 5'-deoxyadenosine + 2 L-methionine + 2 reduced [2Fe-2S]-[ferredoxin]</text>
        <dbReference type="Rhea" id="RHEA:16585"/>
        <dbReference type="Rhea" id="RHEA-COMP:9928"/>
        <dbReference type="Rhea" id="RHEA-COMP:10000"/>
        <dbReference type="Rhea" id="RHEA-COMP:10001"/>
        <dbReference type="Rhea" id="RHEA-COMP:10475"/>
        <dbReference type="Rhea" id="RHEA-COMP:14568"/>
        <dbReference type="Rhea" id="RHEA-COMP:14569"/>
        <dbReference type="ChEBI" id="CHEBI:15378"/>
        <dbReference type="ChEBI" id="CHEBI:17319"/>
        <dbReference type="ChEBI" id="CHEBI:29034"/>
        <dbReference type="ChEBI" id="CHEBI:29919"/>
        <dbReference type="ChEBI" id="CHEBI:33722"/>
        <dbReference type="ChEBI" id="CHEBI:33737"/>
        <dbReference type="ChEBI" id="CHEBI:33738"/>
        <dbReference type="ChEBI" id="CHEBI:57844"/>
        <dbReference type="ChEBI" id="CHEBI:59789"/>
        <dbReference type="ChEBI" id="CHEBI:78809"/>
        <dbReference type="ChEBI" id="CHEBI:83100"/>
        <dbReference type="EC" id="2.8.1.8"/>
    </reaction>
</comment>